<proteinExistence type="predicted"/>
<gene>
    <name evidence="1" type="ORF">PIB30_094891</name>
</gene>
<name>A0ABU6XY21_9FABA</name>
<sequence length="105" mass="12532">MLNFFENIELPKDAKLTWVSLALKEGGINDLKDFRPISMVGCQYKKTRRLAWVMKLDFQKAYDIVKEKFVDIYGFVEDGVWQEVERVDQLLPRYINVNFSEWNSY</sequence>
<accession>A0ABU6XY21</accession>
<keyword evidence="2" id="KW-1185">Reference proteome</keyword>
<dbReference type="Proteomes" id="UP001341840">
    <property type="component" value="Unassembled WGS sequence"/>
</dbReference>
<dbReference type="EMBL" id="JASCZI010213578">
    <property type="protein sequence ID" value="MED6201428.1"/>
    <property type="molecule type" value="Genomic_DNA"/>
</dbReference>
<evidence type="ECO:0000313" key="1">
    <source>
        <dbReference type="EMBL" id="MED6201428.1"/>
    </source>
</evidence>
<organism evidence="1 2">
    <name type="scientific">Stylosanthes scabra</name>
    <dbReference type="NCBI Taxonomy" id="79078"/>
    <lineage>
        <taxon>Eukaryota</taxon>
        <taxon>Viridiplantae</taxon>
        <taxon>Streptophyta</taxon>
        <taxon>Embryophyta</taxon>
        <taxon>Tracheophyta</taxon>
        <taxon>Spermatophyta</taxon>
        <taxon>Magnoliopsida</taxon>
        <taxon>eudicotyledons</taxon>
        <taxon>Gunneridae</taxon>
        <taxon>Pentapetalae</taxon>
        <taxon>rosids</taxon>
        <taxon>fabids</taxon>
        <taxon>Fabales</taxon>
        <taxon>Fabaceae</taxon>
        <taxon>Papilionoideae</taxon>
        <taxon>50 kb inversion clade</taxon>
        <taxon>dalbergioids sensu lato</taxon>
        <taxon>Dalbergieae</taxon>
        <taxon>Pterocarpus clade</taxon>
        <taxon>Stylosanthes</taxon>
    </lineage>
</organism>
<comment type="caution">
    <text evidence="1">The sequence shown here is derived from an EMBL/GenBank/DDBJ whole genome shotgun (WGS) entry which is preliminary data.</text>
</comment>
<evidence type="ECO:0000313" key="2">
    <source>
        <dbReference type="Proteomes" id="UP001341840"/>
    </source>
</evidence>
<protein>
    <recommendedName>
        <fullName evidence="3">Reverse transcriptase domain-containing protein</fullName>
    </recommendedName>
</protein>
<reference evidence="1 2" key="1">
    <citation type="journal article" date="2023" name="Plants (Basel)">
        <title>Bridging the Gap: Combining Genomics and Transcriptomics Approaches to Understand Stylosanthes scabra, an Orphan Legume from the Brazilian Caatinga.</title>
        <authorList>
            <person name="Ferreira-Neto J.R.C."/>
            <person name="da Silva M.D."/>
            <person name="Binneck E."/>
            <person name="de Melo N.F."/>
            <person name="da Silva R.H."/>
            <person name="de Melo A.L.T.M."/>
            <person name="Pandolfi V."/>
            <person name="Bustamante F.O."/>
            <person name="Brasileiro-Vidal A.C."/>
            <person name="Benko-Iseppon A.M."/>
        </authorList>
    </citation>
    <scope>NUCLEOTIDE SEQUENCE [LARGE SCALE GENOMIC DNA]</scope>
    <source>
        <tissue evidence="1">Leaves</tissue>
    </source>
</reference>
<evidence type="ECO:0008006" key="3">
    <source>
        <dbReference type="Google" id="ProtNLM"/>
    </source>
</evidence>